<dbReference type="InterPro" id="IPR011042">
    <property type="entry name" value="6-blade_b-propeller_TolB-like"/>
</dbReference>
<name>A0AAV7XQJ7_9NEOP</name>
<dbReference type="PROSITE" id="PS50119">
    <property type="entry name" value="ZF_BBOX"/>
    <property type="match status" value="1"/>
</dbReference>
<gene>
    <name evidence="5" type="ORF">ONE63_009136</name>
</gene>
<feature type="repeat" description="NHL" evidence="3">
    <location>
        <begin position="559"/>
        <end position="600"/>
    </location>
</feature>
<feature type="repeat" description="NHL" evidence="3">
    <location>
        <begin position="601"/>
        <end position="643"/>
    </location>
</feature>
<accession>A0AAV7XQJ7</accession>
<keyword evidence="1" id="KW-0677">Repeat</keyword>
<evidence type="ECO:0000313" key="5">
    <source>
        <dbReference type="EMBL" id="KAJ1525951.1"/>
    </source>
</evidence>
<dbReference type="FunFam" id="2.120.10.30:FF:000031">
    <property type="entry name" value="B-box type zinc finger protein ncl-1"/>
    <property type="match status" value="1"/>
</dbReference>
<dbReference type="AlphaFoldDB" id="A0AAV7XQJ7"/>
<dbReference type="PANTHER" id="PTHR24104:SF41">
    <property type="entry name" value="BRAIN TUMOR PROTEIN"/>
    <property type="match status" value="1"/>
</dbReference>
<feature type="repeat" description="NHL" evidence="3">
    <location>
        <begin position="646"/>
        <end position="687"/>
    </location>
</feature>
<dbReference type="PROSITE" id="PS00028">
    <property type="entry name" value="ZINC_FINGER_C2H2_1"/>
    <property type="match status" value="1"/>
</dbReference>
<evidence type="ECO:0000259" key="4">
    <source>
        <dbReference type="PROSITE" id="PS50119"/>
    </source>
</evidence>
<evidence type="ECO:0000256" key="2">
    <source>
        <dbReference type="PROSITE-ProRule" id="PRU00024"/>
    </source>
</evidence>
<dbReference type="SMART" id="SM00336">
    <property type="entry name" value="BBOX"/>
    <property type="match status" value="1"/>
</dbReference>
<keyword evidence="2" id="KW-0863">Zinc-finger</keyword>
<dbReference type="GO" id="GO:0008270">
    <property type="term" value="F:zinc ion binding"/>
    <property type="evidence" value="ECO:0007669"/>
    <property type="project" value="UniProtKB-KW"/>
</dbReference>
<feature type="repeat" description="NHL" evidence="3">
    <location>
        <begin position="513"/>
        <end position="558"/>
    </location>
</feature>
<dbReference type="Proteomes" id="UP001075354">
    <property type="component" value="Chromosome 7"/>
</dbReference>
<feature type="domain" description="B box-type" evidence="4">
    <location>
        <begin position="89"/>
        <end position="122"/>
    </location>
</feature>
<dbReference type="InterPro" id="IPR013087">
    <property type="entry name" value="Znf_C2H2_type"/>
</dbReference>
<organism evidence="5 6">
    <name type="scientific">Megalurothrips usitatus</name>
    <name type="common">bean blossom thrips</name>
    <dbReference type="NCBI Taxonomy" id="439358"/>
    <lineage>
        <taxon>Eukaryota</taxon>
        <taxon>Metazoa</taxon>
        <taxon>Ecdysozoa</taxon>
        <taxon>Arthropoda</taxon>
        <taxon>Hexapoda</taxon>
        <taxon>Insecta</taxon>
        <taxon>Pterygota</taxon>
        <taxon>Neoptera</taxon>
        <taxon>Paraneoptera</taxon>
        <taxon>Thysanoptera</taxon>
        <taxon>Terebrantia</taxon>
        <taxon>Thripoidea</taxon>
        <taxon>Thripidae</taxon>
        <taxon>Megalurothrips</taxon>
    </lineage>
</organism>
<dbReference type="PROSITE" id="PS51125">
    <property type="entry name" value="NHL"/>
    <property type="match status" value="5"/>
</dbReference>
<reference evidence="5" key="1">
    <citation type="submission" date="2022-12" db="EMBL/GenBank/DDBJ databases">
        <title>Chromosome-level genome assembly of the bean flower thrips Megalurothrips usitatus.</title>
        <authorList>
            <person name="Ma L."/>
            <person name="Liu Q."/>
            <person name="Li H."/>
            <person name="Cai W."/>
        </authorList>
    </citation>
    <scope>NUCLEOTIDE SEQUENCE</scope>
    <source>
        <strain evidence="5">Cailab_2022a</strain>
    </source>
</reference>
<proteinExistence type="predicted"/>
<dbReference type="PANTHER" id="PTHR24104">
    <property type="entry name" value="E3 UBIQUITIN-PROTEIN LIGASE NHLRC1-RELATED"/>
    <property type="match status" value="1"/>
</dbReference>
<feature type="repeat" description="NHL" evidence="3">
    <location>
        <begin position="466"/>
        <end position="509"/>
    </location>
</feature>
<dbReference type="SUPFAM" id="SSF101898">
    <property type="entry name" value="NHL repeat"/>
    <property type="match status" value="1"/>
</dbReference>
<evidence type="ECO:0000313" key="6">
    <source>
        <dbReference type="Proteomes" id="UP001075354"/>
    </source>
</evidence>
<dbReference type="GO" id="GO:0003730">
    <property type="term" value="F:mRNA 3'-UTR binding"/>
    <property type="evidence" value="ECO:0007669"/>
    <property type="project" value="TreeGrafter"/>
</dbReference>
<keyword evidence="2" id="KW-0479">Metal-binding</keyword>
<protein>
    <recommendedName>
        <fullName evidence="4">B box-type domain-containing protein</fullName>
    </recommendedName>
</protein>
<evidence type="ECO:0000256" key="3">
    <source>
        <dbReference type="PROSITE-ProRule" id="PRU00504"/>
    </source>
</evidence>
<dbReference type="Gene3D" id="2.120.10.30">
    <property type="entry name" value="TolB, C-terminal domain"/>
    <property type="match status" value="1"/>
</dbReference>
<dbReference type="SMART" id="SM00502">
    <property type="entry name" value="BBC"/>
    <property type="match status" value="1"/>
</dbReference>
<dbReference type="Pfam" id="PF00643">
    <property type="entry name" value="zf-B_box"/>
    <property type="match status" value="1"/>
</dbReference>
<keyword evidence="6" id="KW-1185">Reference proteome</keyword>
<dbReference type="Gene3D" id="3.30.160.60">
    <property type="entry name" value="Classic Zinc Finger"/>
    <property type="match status" value="1"/>
</dbReference>
<evidence type="ECO:0000256" key="1">
    <source>
        <dbReference type="ARBA" id="ARBA00022737"/>
    </source>
</evidence>
<sequence>MASPTSSLDSIPAANSIESLIDSEFRSLSPQSLPNSSPLTVNGSSSSSNSSVNFNGLNGNFNTKCHRVMNLSELQLQNGGKEEIKSAVDKVVFCPRHKTDALKYFCRSCNVPICKECTMLDHPNGIHDYEHINDVGPKQVELMIQAVQEGKVKATDIRNMLKNLEHSSGRLSVQYHKAQNEINETFQFYRSMLEERKQELLKELESVFSARQVALTVLNQKGQETVDKIYQTCDFVERLTKYASTAEVLMFKKLLDSKLLALASFNPDTSLTNAACDLEFVSNYQAIQVGVRNTFGYVRSASEVNVGPSKQPPIARPTNGAVHVNGSMPTNGTTNGAPITMNGTGGITTVNGGLNGVMDRPYSNGVGSSPSPTASPYESNVISKRFSSANSLGPFSSTLGDLNLNGINPYEKWSNGGELYQNGGSDHYSLSSGSHGDVMDLTSKLQLSTSIFPPKSQIKRQKMIYHCKFGEFGVMEGQFTEPSGVAVNAQNDIIVADTNNHRIQMFDKEGRFKFQFGECGKRDGQLLYPNRVAVVRTSGDIIVTERSPTHQIQIYNQYGQFVRKFGANILQHPRGVTVDNKGRIVVVECKVMRVIIFDQSGNVLQKFGCSKHLEFPNGVVVNDKQEIFISDNRAHCVKVFNYEGVFLRQIGGEGITNYPIGVGINSTGEILIADNHNNFNLTIFTQDGQLVSALESKVKHAQCFDVALMDDGSVVLASKDYRLYIYRYVQVPPIGL</sequence>
<dbReference type="SUPFAM" id="SSF57845">
    <property type="entry name" value="B-box zinc-binding domain"/>
    <property type="match status" value="1"/>
</dbReference>
<dbReference type="CDD" id="cd14959">
    <property type="entry name" value="NHL_brat_like"/>
    <property type="match status" value="1"/>
</dbReference>
<dbReference type="CDD" id="cd20482">
    <property type="entry name" value="CC_brat-like"/>
    <property type="match status" value="1"/>
</dbReference>
<dbReference type="EMBL" id="JAPTSV010000007">
    <property type="protein sequence ID" value="KAJ1525951.1"/>
    <property type="molecule type" value="Genomic_DNA"/>
</dbReference>
<dbReference type="InterPro" id="IPR003649">
    <property type="entry name" value="Bbox_C"/>
</dbReference>
<comment type="caution">
    <text evidence="5">The sequence shown here is derived from an EMBL/GenBank/DDBJ whole genome shotgun (WGS) entry which is preliminary data.</text>
</comment>
<keyword evidence="2" id="KW-0862">Zinc</keyword>
<dbReference type="InterPro" id="IPR000315">
    <property type="entry name" value="Znf_B-box"/>
</dbReference>
<dbReference type="InterPro" id="IPR050952">
    <property type="entry name" value="TRIM-NHL_E3_ligases"/>
</dbReference>
<dbReference type="InterPro" id="IPR001258">
    <property type="entry name" value="NHL_repeat"/>
</dbReference>
<dbReference type="Pfam" id="PF01436">
    <property type="entry name" value="NHL"/>
    <property type="match status" value="3"/>
</dbReference>
<dbReference type="CDD" id="cd19798">
    <property type="entry name" value="Bbox2_BRAT-like"/>
    <property type="match status" value="1"/>
</dbReference>